<name>A0A9X3TRE9_9BACL</name>
<reference evidence="1" key="1">
    <citation type="submission" date="2022-12" db="EMBL/GenBank/DDBJ databases">
        <title>Draft genome sequence of the thermophilic strain Brevibacillus thermoruber HT42, isolated from Los Humeros, Puebla, Mexico, with biotechnological potential.</title>
        <authorList>
            <person name="Lara Sanchez J."/>
            <person name="Solis Palacios R."/>
            <person name="Bustos Baena A.S."/>
            <person name="Ruz Baez A.E."/>
            <person name="Espinosa Luna G."/>
            <person name="Oliart Ros R.M."/>
        </authorList>
    </citation>
    <scope>NUCLEOTIDE SEQUENCE</scope>
    <source>
        <strain evidence="1">HT42</strain>
    </source>
</reference>
<dbReference type="RefSeq" id="WP_029100688.1">
    <property type="nucleotide sequence ID" value="NZ_JAPYYP010000013.1"/>
</dbReference>
<dbReference type="Gene3D" id="3.30.310.100">
    <property type="entry name" value="YugN-like"/>
    <property type="match status" value="1"/>
</dbReference>
<organism evidence="1 2">
    <name type="scientific">Brevibacillus thermoruber</name>
    <dbReference type="NCBI Taxonomy" id="33942"/>
    <lineage>
        <taxon>Bacteria</taxon>
        <taxon>Bacillati</taxon>
        <taxon>Bacillota</taxon>
        <taxon>Bacilli</taxon>
        <taxon>Bacillales</taxon>
        <taxon>Paenibacillaceae</taxon>
        <taxon>Brevibacillus</taxon>
    </lineage>
</organism>
<dbReference type="Proteomes" id="UP001151071">
    <property type="component" value="Unassembled WGS sequence"/>
</dbReference>
<evidence type="ECO:0000313" key="2">
    <source>
        <dbReference type="Proteomes" id="UP001151071"/>
    </source>
</evidence>
<dbReference type="EMBL" id="JAPYYP010000013">
    <property type="protein sequence ID" value="MDA5109107.1"/>
    <property type="molecule type" value="Genomic_DNA"/>
</dbReference>
<dbReference type="InterPro" id="IPR036491">
    <property type="entry name" value="YugN-like_sf"/>
</dbReference>
<sequence length="133" mass="15238">MQPIDSSLTGTRGTFGYFRESLEPNGFTLANWDYHRGFFDRKLDDQGMVYLRLPVTVKEGELDSPDAWLELGTPFVLKHVYQTGVEEDIGYYVPVASAAMNQFQEPADKDAPVEQVWMRKAEAIVRELEKRFA</sequence>
<dbReference type="Pfam" id="PF08868">
    <property type="entry name" value="YugN"/>
    <property type="match status" value="1"/>
</dbReference>
<proteinExistence type="predicted"/>
<gene>
    <name evidence="1" type="ORF">O3V59_12095</name>
</gene>
<comment type="caution">
    <text evidence="1">The sequence shown here is derived from an EMBL/GenBank/DDBJ whole genome shotgun (WGS) entry which is preliminary data.</text>
</comment>
<evidence type="ECO:0000313" key="1">
    <source>
        <dbReference type="EMBL" id="MDA5109107.1"/>
    </source>
</evidence>
<dbReference type="InterPro" id="IPR014967">
    <property type="entry name" value="Uncharacterised_YugN-like"/>
</dbReference>
<accession>A0A9X3TRE9</accession>
<protein>
    <submittedName>
        <fullName evidence="1">YugN family protein</fullName>
    </submittedName>
</protein>
<dbReference type="SUPFAM" id="SSF160755">
    <property type="entry name" value="YugN-like"/>
    <property type="match status" value="1"/>
</dbReference>
<keyword evidence="2" id="KW-1185">Reference proteome</keyword>
<dbReference type="AlphaFoldDB" id="A0A9X3TRE9"/>